<evidence type="ECO:0000313" key="2">
    <source>
        <dbReference type="Proteomes" id="UP000224460"/>
    </source>
</evidence>
<organism evidence="1 2">
    <name type="scientific">Sporanaerobium hydrogeniformans</name>
    <dbReference type="NCBI Taxonomy" id="3072179"/>
    <lineage>
        <taxon>Bacteria</taxon>
        <taxon>Bacillati</taxon>
        <taxon>Bacillota</taxon>
        <taxon>Clostridia</taxon>
        <taxon>Lachnospirales</taxon>
        <taxon>Lachnospiraceae</taxon>
        <taxon>Sporanaerobium</taxon>
    </lineage>
</organism>
<sequence>MFKKFSIKQMDGWLIVLMMLLTGIGILAISSATASFGDEDLVKKQLVFFGIGFVLMLIVMSIDYHMLGDWYLIIYVLTNLVLLSVFFLGKEVNGAARWISIGGFQLQPSEFAKIAMILCCAKLIDKYNKKINRLWPILVIGAFDFVPFILINRQPNLSTSIVLVVILMIQLFVTKLDFKYIASAVGIGILIVTVAFVYIVKNPDQKLIAKYQRDRIVNKIHGGDSLDERYQTTQAIHAIGSGGLKGKGLYQGSISQLNYLPESQNDFIIAVIGEEFGFIGATGVIALLMLFILRGLWIARGAPDDLGKFIVVGYIGMIAMQSFVNIGVATDLLPNTGIPVPFISYGGSSLWANMIGMGLVLNVAMTKEETMF</sequence>
<keyword evidence="1" id="KW-0132">Cell division</keyword>
<comment type="caution">
    <text evidence="1">The sequence shown here is derived from an EMBL/GenBank/DDBJ whole genome shotgun (WGS) entry which is preliminary data.</text>
</comment>
<keyword evidence="2" id="KW-1185">Reference proteome</keyword>
<dbReference type="EMBL" id="PEDL01000003">
    <property type="protein sequence ID" value="PHV71488.1"/>
    <property type="molecule type" value="Genomic_DNA"/>
</dbReference>
<name>A0AC61DF96_9FIRM</name>
<dbReference type="Proteomes" id="UP000224460">
    <property type="component" value="Unassembled WGS sequence"/>
</dbReference>
<protein>
    <submittedName>
        <fullName evidence="1">Cell division protein</fullName>
    </submittedName>
</protein>
<keyword evidence="1" id="KW-0131">Cell cycle</keyword>
<proteinExistence type="predicted"/>
<evidence type="ECO:0000313" key="1">
    <source>
        <dbReference type="EMBL" id="PHV71488.1"/>
    </source>
</evidence>
<gene>
    <name evidence="1" type="ORF">CS063_05420</name>
</gene>
<accession>A0AC61DF96</accession>
<reference evidence="1" key="1">
    <citation type="submission" date="2017-10" db="EMBL/GenBank/DDBJ databases">
        <title>Genome sequence of cellulolytic Lachnospiraceae bacterium XHS1971 isolated from hotspring sediment.</title>
        <authorList>
            <person name="Vasudevan G."/>
            <person name="Joshi A.J."/>
            <person name="Hivarkar S."/>
            <person name="Lanjekar V.B."/>
            <person name="Dhakephalkar P.K."/>
            <person name="Dagar S."/>
        </authorList>
    </citation>
    <scope>NUCLEOTIDE SEQUENCE</scope>
    <source>
        <strain evidence="1">XHS1971</strain>
    </source>
</reference>